<organism evidence="2 3">
    <name type="scientific">Candidatus Roizmanbacteria bacterium CG_4_9_14_0_8_um_filter_34_12</name>
    <dbReference type="NCBI Taxonomy" id="1974840"/>
    <lineage>
        <taxon>Bacteria</taxon>
        <taxon>Candidatus Roizmaniibacteriota</taxon>
    </lineage>
</organism>
<dbReference type="AlphaFoldDB" id="A0A2M8DEA9"/>
<feature type="transmembrane region" description="Helical" evidence="1">
    <location>
        <begin position="12"/>
        <end position="31"/>
    </location>
</feature>
<evidence type="ECO:0000313" key="2">
    <source>
        <dbReference type="EMBL" id="PJB89721.1"/>
    </source>
</evidence>
<dbReference type="Pfam" id="PF06739">
    <property type="entry name" value="SBBP"/>
    <property type="match status" value="3"/>
</dbReference>
<keyword evidence="1" id="KW-0812">Transmembrane</keyword>
<dbReference type="Gene3D" id="2.120.10.30">
    <property type="entry name" value="TolB, C-terminal domain"/>
    <property type="match status" value="1"/>
</dbReference>
<dbReference type="SUPFAM" id="SSF63829">
    <property type="entry name" value="Calcium-dependent phosphotriesterase"/>
    <property type="match status" value="1"/>
</dbReference>
<evidence type="ECO:0008006" key="4">
    <source>
        <dbReference type="Google" id="ProtNLM"/>
    </source>
</evidence>
<dbReference type="Gene3D" id="2.40.10.500">
    <property type="match status" value="1"/>
</dbReference>
<dbReference type="EMBL" id="PFTH01000008">
    <property type="protein sequence ID" value="PJB89721.1"/>
    <property type="molecule type" value="Genomic_DNA"/>
</dbReference>
<evidence type="ECO:0000256" key="1">
    <source>
        <dbReference type="SAM" id="Phobius"/>
    </source>
</evidence>
<gene>
    <name evidence="2" type="ORF">CO083_00215</name>
</gene>
<comment type="caution">
    <text evidence="2">The sequence shown here is derived from an EMBL/GenBank/DDBJ whole genome shotgun (WGS) entry which is preliminary data.</text>
</comment>
<accession>A0A2M8DEA9</accession>
<sequence length="553" mass="57652">MEHFRHILKKFLPIGIVSVFFISLSFFPFIASANDAQFGWAKGIGSTASDGAYSVTTDSSGNVYTTGLFSGSNVDFDPAHPGTCILTSAGLKDIFVSKFDSSGNCVWTKAMGGTGNDVGRDISVDSSGYVYTTGNFNITTDPNGVDFDPGTGTYYLKSNGVADVFVSKLDSSGNFVWAKAIGGVAIDIGESIAVDSTGNVYTTGMFRKTVDFDPGDGIYNLVAVGTTTIYTDIFISKLDSSGNFVWAKAIGGTGNDAGWSMTLDSTGNVYTTGNFNITTDPNGVDFDPGAGTSYLTSTGLNDVFVSKFDSSGNFVWVKAMGGATNNDSADSIAVDSSGNIYTTGIFRSATVDFDPGTGTYYLNSNGGGDIFVSKLNSSGNFVWAKAIGGTGNDMGNSIVVDSIGNVYTTGYFYPTTDPNGVDFDPGTGTYYLKSNGGNDIFISKLDSSGGFVWAKSIGGDDSTATHDDTGFSITLDSNNDVYTAGTFYITVAMPNGVDFDPGTGTYYLKSNGGGDIFILKLTPLTDITTSTLTGLVTPVRGATPIAVGHLATT</sequence>
<name>A0A2M8DEA9_9BACT</name>
<dbReference type="Proteomes" id="UP000229706">
    <property type="component" value="Unassembled WGS sequence"/>
</dbReference>
<dbReference type="InterPro" id="IPR052918">
    <property type="entry name" value="Motility_Chemotaxis_Reg"/>
</dbReference>
<keyword evidence="1" id="KW-1133">Transmembrane helix</keyword>
<reference evidence="3" key="1">
    <citation type="submission" date="2017-09" db="EMBL/GenBank/DDBJ databases">
        <title>Depth-based differentiation of microbial function through sediment-hosted aquifers and enrichment of novel symbionts in the deep terrestrial subsurface.</title>
        <authorList>
            <person name="Probst A.J."/>
            <person name="Ladd B."/>
            <person name="Jarett J.K."/>
            <person name="Geller-Mcgrath D.E."/>
            <person name="Sieber C.M.K."/>
            <person name="Emerson J.B."/>
            <person name="Anantharaman K."/>
            <person name="Thomas B.C."/>
            <person name="Malmstrom R."/>
            <person name="Stieglmeier M."/>
            <person name="Klingl A."/>
            <person name="Woyke T."/>
            <person name="Ryan C.M."/>
            <person name="Banfield J.F."/>
        </authorList>
    </citation>
    <scope>NUCLEOTIDE SEQUENCE [LARGE SCALE GENOMIC DNA]</scope>
</reference>
<dbReference type="PANTHER" id="PTHR35580:SF1">
    <property type="entry name" value="PHYTASE-LIKE DOMAIN-CONTAINING PROTEIN"/>
    <property type="match status" value="1"/>
</dbReference>
<evidence type="ECO:0000313" key="3">
    <source>
        <dbReference type="Proteomes" id="UP000229706"/>
    </source>
</evidence>
<proteinExistence type="predicted"/>
<keyword evidence="1" id="KW-0472">Membrane</keyword>
<dbReference type="PANTHER" id="PTHR35580">
    <property type="entry name" value="CELL SURFACE GLYCOPROTEIN (S-LAYER PROTEIN)-LIKE PROTEIN"/>
    <property type="match status" value="1"/>
</dbReference>
<dbReference type="InterPro" id="IPR010620">
    <property type="entry name" value="SBBP_repeat"/>
</dbReference>
<dbReference type="InterPro" id="IPR011042">
    <property type="entry name" value="6-blade_b-propeller_TolB-like"/>
</dbReference>
<feature type="non-terminal residue" evidence="2">
    <location>
        <position position="553"/>
    </location>
</feature>
<protein>
    <recommendedName>
        <fullName evidence="4">Bulb-type lectin domain-containing protein</fullName>
    </recommendedName>
</protein>